<dbReference type="Proteomes" id="UP000637513">
    <property type="component" value="Unassembled WGS sequence"/>
</dbReference>
<dbReference type="InterPro" id="IPR002881">
    <property type="entry name" value="DUF58"/>
</dbReference>
<accession>A0ABR7MUX0</accession>
<sequence length="351" mass="41238">MWLVILAGFVVLLCIVAHQMLRHHVTVAVHATEYTMAEHPVIEIEIQNTGRIPLFQVKAVLQIENRVFEETKKIGYTGLVAAHSNKRFAIPLDMEYPGTVCITVPKIIAKDFFHLSFFQIALEKKEYFTTIMPQTIRLDRLAQVWKENYEKERFFLHRKGNNLSEILQYRNYVRGDSRKNINWKLSAKYDEWIVREFDTPTDNFVLITFDVPHSQSKEERKRFYEVLVSICQAYMQQKVVYNIGWFDYASRHFICYEIVDFAHYLKAVSLLMKNSPTDAKDWYDSLQYLRSHKEVGAKYARVIYVTEDLTKEQQRMLPMQEGFCVVDIKKYAPVTQSLEEATGALYALLSK</sequence>
<comment type="caution">
    <text evidence="2">The sequence shown here is derived from an EMBL/GenBank/DDBJ whole genome shotgun (WGS) entry which is preliminary data.</text>
</comment>
<reference evidence="2 3" key="1">
    <citation type="submission" date="2020-08" db="EMBL/GenBank/DDBJ databases">
        <title>Genome public.</title>
        <authorList>
            <person name="Liu C."/>
            <person name="Sun Q."/>
        </authorList>
    </citation>
    <scope>NUCLEOTIDE SEQUENCE [LARGE SCALE GENOMIC DNA]</scope>
    <source>
        <strain evidence="2 3">BX3</strain>
    </source>
</reference>
<organism evidence="2 3">
    <name type="scientific">Jutongia hominis</name>
    <dbReference type="NCBI Taxonomy" id="2763664"/>
    <lineage>
        <taxon>Bacteria</taxon>
        <taxon>Bacillati</taxon>
        <taxon>Bacillota</taxon>
        <taxon>Clostridia</taxon>
        <taxon>Lachnospirales</taxon>
        <taxon>Lachnospiraceae</taxon>
        <taxon>Jutongia</taxon>
    </lineage>
</organism>
<dbReference type="RefSeq" id="WP_249304880.1">
    <property type="nucleotide sequence ID" value="NZ_JACRSW010000030.1"/>
</dbReference>
<dbReference type="EMBL" id="JACRSW010000030">
    <property type="protein sequence ID" value="MBC8557584.1"/>
    <property type="molecule type" value="Genomic_DNA"/>
</dbReference>
<feature type="domain" description="DUF58" evidence="1">
    <location>
        <begin position="168"/>
        <end position="244"/>
    </location>
</feature>
<gene>
    <name evidence="2" type="ORF">H8700_07665</name>
</gene>
<evidence type="ECO:0000313" key="3">
    <source>
        <dbReference type="Proteomes" id="UP000637513"/>
    </source>
</evidence>
<dbReference type="Pfam" id="PF01882">
    <property type="entry name" value="DUF58"/>
    <property type="match status" value="1"/>
</dbReference>
<evidence type="ECO:0000313" key="2">
    <source>
        <dbReference type="EMBL" id="MBC8557584.1"/>
    </source>
</evidence>
<proteinExistence type="predicted"/>
<protein>
    <submittedName>
        <fullName evidence="2">DUF58 domain-containing protein</fullName>
    </submittedName>
</protein>
<dbReference type="PANTHER" id="PTHR34351:SF1">
    <property type="entry name" value="SLR1927 PROTEIN"/>
    <property type="match status" value="1"/>
</dbReference>
<evidence type="ECO:0000259" key="1">
    <source>
        <dbReference type="Pfam" id="PF01882"/>
    </source>
</evidence>
<name>A0ABR7MUX0_9FIRM</name>
<dbReference type="PANTHER" id="PTHR34351">
    <property type="entry name" value="SLR1927 PROTEIN-RELATED"/>
    <property type="match status" value="1"/>
</dbReference>
<keyword evidence="3" id="KW-1185">Reference proteome</keyword>